<reference evidence="2 3" key="1">
    <citation type="submission" date="2024-04" db="EMBL/GenBank/DDBJ databases">
        <authorList>
            <person name="Waldvogel A.-M."/>
            <person name="Schoenle A."/>
        </authorList>
    </citation>
    <scope>NUCLEOTIDE SEQUENCE [LARGE SCALE GENOMIC DNA]</scope>
</reference>
<evidence type="ECO:0000256" key="1">
    <source>
        <dbReference type="SAM" id="MobiDB-lite"/>
    </source>
</evidence>
<evidence type="ECO:0000313" key="3">
    <source>
        <dbReference type="Proteomes" id="UP001497482"/>
    </source>
</evidence>
<organism evidence="2 3">
    <name type="scientific">Knipowitschia caucasica</name>
    <name type="common">Caucasian dwarf goby</name>
    <name type="synonym">Pomatoschistus caucasicus</name>
    <dbReference type="NCBI Taxonomy" id="637954"/>
    <lineage>
        <taxon>Eukaryota</taxon>
        <taxon>Metazoa</taxon>
        <taxon>Chordata</taxon>
        <taxon>Craniata</taxon>
        <taxon>Vertebrata</taxon>
        <taxon>Euteleostomi</taxon>
        <taxon>Actinopterygii</taxon>
        <taxon>Neopterygii</taxon>
        <taxon>Teleostei</taxon>
        <taxon>Neoteleostei</taxon>
        <taxon>Acanthomorphata</taxon>
        <taxon>Gobiaria</taxon>
        <taxon>Gobiiformes</taxon>
        <taxon>Gobioidei</taxon>
        <taxon>Gobiidae</taxon>
        <taxon>Gobiinae</taxon>
        <taxon>Knipowitschia</taxon>
    </lineage>
</organism>
<feature type="region of interest" description="Disordered" evidence="1">
    <location>
        <begin position="1"/>
        <end position="20"/>
    </location>
</feature>
<protein>
    <submittedName>
        <fullName evidence="2">Uncharacterized protein</fullName>
    </submittedName>
</protein>
<sequence>MGVSRRLGTEDWLPLRPGGGETVTMTSLPSPPHRLSTVCLAPGSQHQHLGHFHTSLWFHGPTTEMARCSHTAAHTLLQTPL</sequence>
<accession>A0AAV2MH53</accession>
<dbReference type="AlphaFoldDB" id="A0AAV2MH53"/>
<gene>
    <name evidence="2" type="ORF">KC01_LOCUS39053</name>
</gene>
<keyword evidence="3" id="KW-1185">Reference proteome</keyword>
<proteinExistence type="predicted"/>
<name>A0AAV2MH53_KNICA</name>
<dbReference type="Proteomes" id="UP001497482">
    <property type="component" value="Chromosome 8"/>
</dbReference>
<dbReference type="EMBL" id="OZ035830">
    <property type="protein sequence ID" value="CAL1612758.1"/>
    <property type="molecule type" value="Genomic_DNA"/>
</dbReference>
<evidence type="ECO:0000313" key="2">
    <source>
        <dbReference type="EMBL" id="CAL1612758.1"/>
    </source>
</evidence>